<proteinExistence type="predicted"/>
<evidence type="ECO:0000256" key="1">
    <source>
        <dbReference type="SAM" id="Phobius"/>
    </source>
</evidence>
<gene>
    <name evidence="2" type="ORF">Fcan01_17257</name>
</gene>
<feature type="transmembrane region" description="Helical" evidence="1">
    <location>
        <begin position="43"/>
        <end position="64"/>
    </location>
</feature>
<protein>
    <recommendedName>
        <fullName evidence="4">Odorant receptor</fullName>
    </recommendedName>
</protein>
<keyword evidence="1" id="KW-0812">Transmembrane</keyword>
<dbReference type="EMBL" id="LNIX01000012">
    <property type="protein sequence ID" value="OXA48286.1"/>
    <property type="molecule type" value="Genomic_DNA"/>
</dbReference>
<feature type="transmembrane region" description="Helical" evidence="1">
    <location>
        <begin position="285"/>
        <end position="307"/>
    </location>
</feature>
<reference evidence="2 3" key="1">
    <citation type="submission" date="2015-12" db="EMBL/GenBank/DDBJ databases">
        <title>The genome of Folsomia candida.</title>
        <authorList>
            <person name="Faddeeva A."/>
            <person name="Derks M.F."/>
            <person name="Anvar Y."/>
            <person name="Smit S."/>
            <person name="Van Straalen N."/>
            <person name="Roelofs D."/>
        </authorList>
    </citation>
    <scope>NUCLEOTIDE SEQUENCE [LARGE SCALE GENOMIC DNA]</scope>
    <source>
        <strain evidence="2 3">VU population</strain>
        <tissue evidence="2">Whole body</tissue>
    </source>
</reference>
<name>A0A226DVP9_FOLCA</name>
<evidence type="ECO:0000313" key="2">
    <source>
        <dbReference type="EMBL" id="OXA48286.1"/>
    </source>
</evidence>
<evidence type="ECO:0000313" key="3">
    <source>
        <dbReference type="Proteomes" id="UP000198287"/>
    </source>
</evidence>
<organism evidence="2 3">
    <name type="scientific">Folsomia candida</name>
    <name type="common">Springtail</name>
    <dbReference type="NCBI Taxonomy" id="158441"/>
    <lineage>
        <taxon>Eukaryota</taxon>
        <taxon>Metazoa</taxon>
        <taxon>Ecdysozoa</taxon>
        <taxon>Arthropoda</taxon>
        <taxon>Hexapoda</taxon>
        <taxon>Collembola</taxon>
        <taxon>Entomobryomorpha</taxon>
        <taxon>Isotomoidea</taxon>
        <taxon>Isotomidae</taxon>
        <taxon>Proisotominae</taxon>
        <taxon>Folsomia</taxon>
    </lineage>
</organism>
<keyword evidence="3" id="KW-1185">Reference proteome</keyword>
<feature type="transmembrane region" description="Helical" evidence="1">
    <location>
        <begin position="203"/>
        <end position="224"/>
    </location>
</feature>
<keyword evidence="1" id="KW-0472">Membrane</keyword>
<evidence type="ECO:0008006" key="4">
    <source>
        <dbReference type="Google" id="ProtNLM"/>
    </source>
</evidence>
<dbReference type="Proteomes" id="UP000198287">
    <property type="component" value="Unassembled WGS sequence"/>
</dbReference>
<comment type="caution">
    <text evidence="2">The sequence shown here is derived from an EMBL/GenBank/DDBJ whole genome shotgun (WGS) entry which is preliminary data.</text>
</comment>
<feature type="transmembrane region" description="Helical" evidence="1">
    <location>
        <begin position="128"/>
        <end position="158"/>
    </location>
</feature>
<accession>A0A226DVP9</accession>
<sequence>MLSHILVPHLKRHFVIADFTHGLHYSWDKCLGKVIPSKRLDRFLARAFIVVNPIYVGVSLIALWKLDVNLAEKMLPLLSMTLYFSAVGVGAEWGPDSDIMHLINTIITSGGTETGRNIHRKQTLRHTIFLKVVDVTFTLVDVTYFVIPIAMATMQLLFPCQVPFTESLFLPGTECHKPFLESDIHFAVIRILFALVELKQFCQIVLVGAQYAIYTLLVGCMYLWEELVGICEVKKFTTDYRKVQVLQELLNSCTSSRIFPAYLATVPAMQIISAYACIKHHDTMGIAHLAMAGLVFLDVFSFNMVLFTGSGKLRGKSASHLDWLKGKARGKMEKRFVKSLAPLKIKFGSNFVDELTALVIQDFCSGCPGYRVTTRYPAYPACFGIPGTRPGIANYPVYPAG</sequence>
<dbReference type="AlphaFoldDB" id="A0A226DVP9"/>
<keyword evidence="1" id="KW-1133">Transmembrane helix</keyword>